<protein>
    <submittedName>
        <fullName evidence="1">Uncharacterized protein</fullName>
    </submittedName>
</protein>
<sequence>MKYLNKNIEEIGKRSNEKSLVNRSTSCGIFQNHDFNSPAVKNTLQNKKTDSSKVETESLNYLFI</sequence>
<evidence type="ECO:0000313" key="2">
    <source>
        <dbReference type="Proteomes" id="UP000745859"/>
    </source>
</evidence>
<keyword evidence="2" id="KW-1185">Reference proteome</keyword>
<gene>
    <name evidence="1" type="ORF">FHR24_001060</name>
</gene>
<dbReference type="EMBL" id="JAASQL010000001">
    <property type="protein sequence ID" value="NIJ44621.1"/>
    <property type="molecule type" value="Genomic_DNA"/>
</dbReference>
<reference evidence="1 2" key="1">
    <citation type="submission" date="2020-03" db="EMBL/GenBank/DDBJ databases">
        <title>Genomic Encyclopedia of Type Strains, Phase IV (KMG-IV): sequencing the most valuable type-strain genomes for metagenomic binning, comparative biology and taxonomic classification.</title>
        <authorList>
            <person name="Goeker M."/>
        </authorList>
    </citation>
    <scope>NUCLEOTIDE SEQUENCE [LARGE SCALE GENOMIC DNA]</scope>
    <source>
        <strain evidence="1 2">DSM 101599</strain>
    </source>
</reference>
<comment type="caution">
    <text evidence="1">The sequence shown here is derived from an EMBL/GenBank/DDBJ whole genome shotgun (WGS) entry which is preliminary data.</text>
</comment>
<evidence type="ECO:0000313" key="1">
    <source>
        <dbReference type="EMBL" id="NIJ44621.1"/>
    </source>
</evidence>
<organism evidence="1 2">
    <name type="scientific">Wenyingzhuangia heitensis</name>
    <dbReference type="NCBI Taxonomy" id="1487859"/>
    <lineage>
        <taxon>Bacteria</taxon>
        <taxon>Pseudomonadati</taxon>
        <taxon>Bacteroidota</taxon>
        <taxon>Flavobacteriia</taxon>
        <taxon>Flavobacteriales</taxon>
        <taxon>Flavobacteriaceae</taxon>
        <taxon>Wenyingzhuangia</taxon>
    </lineage>
</organism>
<accession>A0ABX0UAY4</accession>
<dbReference type="RefSeq" id="WP_167184953.1">
    <property type="nucleotide sequence ID" value="NZ_JAASQL010000001.1"/>
</dbReference>
<proteinExistence type="predicted"/>
<name>A0ABX0UAY4_9FLAO</name>
<dbReference type="Proteomes" id="UP000745859">
    <property type="component" value="Unassembled WGS sequence"/>
</dbReference>